<comment type="cofactor">
    <cofactor evidence="6">
        <name>Ca(2+)</name>
        <dbReference type="ChEBI" id="CHEBI:29108"/>
    </cofactor>
    <text evidence="6">Can bind about 5 Ca(2+) ions per subunit.</text>
</comment>
<dbReference type="GO" id="GO:0008270">
    <property type="term" value="F:zinc ion binding"/>
    <property type="evidence" value="ECO:0007669"/>
    <property type="project" value="InterPro"/>
</dbReference>
<evidence type="ECO:0000313" key="9">
    <source>
        <dbReference type="Proteomes" id="UP000594261"/>
    </source>
</evidence>
<keyword evidence="1" id="KW-0645">Protease</keyword>
<evidence type="ECO:0000259" key="7">
    <source>
        <dbReference type="SMART" id="SM00235"/>
    </source>
</evidence>
<evidence type="ECO:0000256" key="6">
    <source>
        <dbReference type="PIRSR" id="PIRSR621190-2"/>
    </source>
</evidence>
<reference evidence="8 9" key="1">
    <citation type="journal article" date="2016" name="G3 (Bethesda)">
        <title>First Draft Assembly and Annotation of the Genome of a California Endemic Oak Quercus lobata Nee (Fagaceae).</title>
        <authorList>
            <person name="Sork V.L."/>
            <person name="Fitz-Gibbon S.T."/>
            <person name="Puiu D."/>
            <person name="Crepeau M."/>
            <person name="Gugger P.F."/>
            <person name="Sherman R."/>
            <person name="Stevens K."/>
            <person name="Langley C.H."/>
            <person name="Pellegrini M."/>
            <person name="Salzberg S.L."/>
        </authorList>
    </citation>
    <scope>NUCLEOTIDE SEQUENCE [LARGE SCALE GENOMIC DNA]</scope>
    <source>
        <strain evidence="8 9">cv. SW786</strain>
    </source>
</reference>
<feature type="binding site" evidence="6">
    <location>
        <position position="97"/>
    </location>
    <ligand>
        <name>Ca(2+)</name>
        <dbReference type="ChEBI" id="CHEBI:29108"/>
        <label>1</label>
    </ligand>
</feature>
<dbReference type="PANTHER" id="PTHR10201:SF213">
    <property type="entry name" value="METALLOENDOPROTEINASE 2-MMP-LIKE"/>
    <property type="match status" value="1"/>
</dbReference>
<dbReference type="PANTHER" id="PTHR10201">
    <property type="entry name" value="MATRIX METALLOPROTEINASE"/>
    <property type="match status" value="1"/>
</dbReference>
<feature type="binding site" evidence="6">
    <location>
        <position position="92"/>
    </location>
    <ligand>
        <name>Zn(2+)</name>
        <dbReference type="ChEBI" id="CHEBI:29105"/>
        <label>1</label>
    </ligand>
</feature>
<feature type="binding site" evidence="6">
    <location>
        <position position="135"/>
    </location>
    <ligand>
        <name>Zn(2+)</name>
        <dbReference type="ChEBI" id="CHEBI:29105"/>
        <label>2</label>
        <note>catalytic</note>
    </ligand>
</feature>
<dbReference type="GO" id="GO:0004222">
    <property type="term" value="F:metalloendopeptidase activity"/>
    <property type="evidence" value="ECO:0007669"/>
    <property type="project" value="InterPro"/>
</dbReference>
<dbReference type="InterPro" id="IPR024079">
    <property type="entry name" value="MetalloPept_cat_dom_sf"/>
</dbReference>
<dbReference type="InterPro" id="IPR036366">
    <property type="entry name" value="PGBDSf"/>
</dbReference>
<keyword evidence="2 6" id="KW-0479">Metal-binding</keyword>
<keyword evidence="9" id="KW-1185">Reference proteome</keyword>
<dbReference type="EnsemblPlants" id="QL10p015940:mrna">
    <property type="protein sequence ID" value="QL10p015940:mrna"/>
    <property type="gene ID" value="QL10p015940"/>
</dbReference>
<organism evidence="8 9">
    <name type="scientific">Quercus lobata</name>
    <name type="common">Valley oak</name>
    <dbReference type="NCBI Taxonomy" id="97700"/>
    <lineage>
        <taxon>Eukaryota</taxon>
        <taxon>Viridiplantae</taxon>
        <taxon>Streptophyta</taxon>
        <taxon>Embryophyta</taxon>
        <taxon>Tracheophyta</taxon>
        <taxon>Spermatophyta</taxon>
        <taxon>Magnoliopsida</taxon>
        <taxon>eudicotyledons</taxon>
        <taxon>Gunneridae</taxon>
        <taxon>Pentapetalae</taxon>
        <taxon>rosids</taxon>
        <taxon>fabids</taxon>
        <taxon>Fagales</taxon>
        <taxon>Fagaceae</taxon>
        <taxon>Quercus</taxon>
    </lineage>
</organism>
<dbReference type="GO" id="GO:0031012">
    <property type="term" value="C:extracellular matrix"/>
    <property type="evidence" value="ECO:0007669"/>
    <property type="project" value="InterPro"/>
</dbReference>
<dbReference type="Gene3D" id="3.40.390.10">
    <property type="entry name" value="Collagenase (Catalytic Domain)"/>
    <property type="match status" value="1"/>
</dbReference>
<dbReference type="Gramene" id="QL10p015940:mrna">
    <property type="protein sequence ID" value="QL10p015940:mrna"/>
    <property type="gene ID" value="QL10p015940"/>
</dbReference>
<feature type="binding site" evidence="6">
    <location>
        <position position="121"/>
    </location>
    <ligand>
        <name>Zn(2+)</name>
        <dbReference type="ChEBI" id="CHEBI:29105"/>
        <label>2</label>
        <note>catalytic</note>
    </ligand>
</feature>
<feature type="binding site" evidence="6">
    <location>
        <position position="62"/>
    </location>
    <ligand>
        <name>Ca(2+)</name>
        <dbReference type="ChEBI" id="CHEBI:29108"/>
        <label>2</label>
    </ligand>
</feature>
<dbReference type="InParanoid" id="A0A7N2MQ83"/>
<dbReference type="GO" id="GO:0006508">
    <property type="term" value="P:proteolysis"/>
    <property type="evidence" value="ECO:0007669"/>
    <property type="project" value="UniProtKB-KW"/>
</dbReference>
<evidence type="ECO:0000256" key="4">
    <source>
        <dbReference type="ARBA" id="ARBA00022833"/>
    </source>
</evidence>
<dbReference type="InterPro" id="IPR001818">
    <property type="entry name" value="Pept_M10_metallopeptidase"/>
</dbReference>
<protein>
    <recommendedName>
        <fullName evidence="7">Peptidase metallopeptidase domain-containing protein</fullName>
    </recommendedName>
</protein>
<evidence type="ECO:0000256" key="2">
    <source>
        <dbReference type="ARBA" id="ARBA00022723"/>
    </source>
</evidence>
<dbReference type="GO" id="GO:0030198">
    <property type="term" value="P:extracellular matrix organization"/>
    <property type="evidence" value="ECO:0007669"/>
    <property type="project" value="TreeGrafter"/>
</dbReference>
<feature type="active site" evidence="5">
    <location>
        <position position="118"/>
    </location>
</feature>
<sequence length="166" mass="18310">MINHYLSAFGYLKLNHSIGLSNDHASVKDKDEFDEHLERAIKSFQKNFHLNVTGRLDSSTLDNMIDSTDIIGVGMPGSVLAHAAPPTIGKMHFDADENWSIDNPNGDQHDLVSVATHEIGHILGLQHSTNVDAIMYPFMNRGMAKRKLSDDDIDGIAALYAPARKT</sequence>
<reference evidence="8" key="2">
    <citation type="submission" date="2021-01" db="UniProtKB">
        <authorList>
            <consortium name="EnsemblPlants"/>
        </authorList>
    </citation>
    <scope>IDENTIFICATION</scope>
</reference>
<dbReference type="Proteomes" id="UP000594261">
    <property type="component" value="Chromosome 10"/>
</dbReference>
<keyword evidence="3" id="KW-0378">Hydrolase</keyword>
<dbReference type="Gene3D" id="1.10.101.10">
    <property type="entry name" value="PGBD-like superfamily/PGBD"/>
    <property type="match status" value="1"/>
</dbReference>
<evidence type="ECO:0000313" key="8">
    <source>
        <dbReference type="EnsemblPlants" id="QL10p015940:mrna"/>
    </source>
</evidence>
<feature type="binding site" evidence="6">
    <location>
        <position position="97"/>
    </location>
    <ligand>
        <name>Ca(2+)</name>
        <dbReference type="ChEBI" id="CHEBI:29108"/>
        <label>3</label>
    </ligand>
</feature>
<feature type="binding site" evidence="6">
    <location>
        <position position="94"/>
    </location>
    <ligand>
        <name>Ca(2+)</name>
        <dbReference type="ChEBI" id="CHEBI:29108"/>
        <label>3</label>
    </ligand>
</feature>
<dbReference type="SUPFAM" id="SSF55486">
    <property type="entry name" value="Metalloproteases ('zincins'), catalytic domain"/>
    <property type="match status" value="1"/>
</dbReference>
<feature type="domain" description="Peptidase metallopeptidase" evidence="7">
    <location>
        <begin position="12"/>
        <end position="162"/>
    </location>
</feature>
<dbReference type="PRINTS" id="PR00138">
    <property type="entry name" value="MATRIXIN"/>
</dbReference>
<dbReference type="AlphaFoldDB" id="A0A7N2MQ83"/>
<dbReference type="EMBL" id="LRBV02000010">
    <property type="status" value="NOT_ANNOTATED_CDS"/>
    <property type="molecule type" value="Genomic_DNA"/>
</dbReference>
<feature type="binding site" evidence="6">
    <location>
        <position position="82"/>
    </location>
    <ligand>
        <name>Zn(2+)</name>
        <dbReference type="ChEBI" id="CHEBI:29105"/>
        <label>1</label>
    </ligand>
</feature>
<evidence type="ECO:0000256" key="1">
    <source>
        <dbReference type="ARBA" id="ARBA00022670"/>
    </source>
</evidence>
<comment type="cofactor">
    <cofactor evidence="6">
        <name>Zn(2+)</name>
        <dbReference type="ChEBI" id="CHEBI:29105"/>
    </cofactor>
    <text evidence="6">Binds 2 Zn(2+) ions per subunit.</text>
</comment>
<keyword evidence="4 6" id="KW-0862">Zinc</keyword>
<feature type="binding site" evidence="6">
    <location>
        <position position="117"/>
    </location>
    <ligand>
        <name>Zn(2+)</name>
        <dbReference type="ChEBI" id="CHEBI:29105"/>
        <label>2</label>
        <note>catalytic</note>
    </ligand>
</feature>
<evidence type="ECO:0000256" key="5">
    <source>
        <dbReference type="PIRSR" id="PIRSR621190-1"/>
    </source>
</evidence>
<dbReference type="InterPro" id="IPR021190">
    <property type="entry name" value="Pept_M10A"/>
</dbReference>
<feature type="binding site" evidence="6">
    <location>
        <position position="69"/>
    </location>
    <ligand>
        <name>Zn(2+)</name>
        <dbReference type="ChEBI" id="CHEBI:29105"/>
        <label>1</label>
    </ligand>
</feature>
<dbReference type="GO" id="GO:0030574">
    <property type="term" value="P:collagen catabolic process"/>
    <property type="evidence" value="ECO:0007669"/>
    <property type="project" value="TreeGrafter"/>
</dbReference>
<dbReference type="Pfam" id="PF00413">
    <property type="entry name" value="Peptidase_M10"/>
    <property type="match status" value="1"/>
</dbReference>
<keyword evidence="6" id="KW-0106">Calcium</keyword>
<dbReference type="InterPro" id="IPR006026">
    <property type="entry name" value="Peptidase_Metallo"/>
</dbReference>
<proteinExistence type="predicted"/>
<accession>A0A7N2MQ83</accession>
<evidence type="ECO:0000256" key="3">
    <source>
        <dbReference type="ARBA" id="ARBA00022801"/>
    </source>
</evidence>
<dbReference type="SMART" id="SM00235">
    <property type="entry name" value="ZnMc"/>
    <property type="match status" value="1"/>
</dbReference>
<feature type="binding site" evidence="6">
    <location>
        <position position="127"/>
    </location>
    <ligand>
        <name>Zn(2+)</name>
        <dbReference type="ChEBI" id="CHEBI:29105"/>
        <label>2</label>
        <note>catalytic</note>
    </ligand>
</feature>
<name>A0A7N2MQ83_QUELO</name>